<proteinExistence type="inferred from homology"/>
<protein>
    <submittedName>
        <fullName evidence="4">Type IV leader peptidase family</fullName>
    </submittedName>
</protein>
<evidence type="ECO:0000313" key="5">
    <source>
        <dbReference type="Proteomes" id="UP000266895"/>
    </source>
</evidence>
<reference evidence="4 5" key="1">
    <citation type="submission" date="2018-12" db="EMBL/GenBank/DDBJ databases">
        <authorList>
            <consortium name="Pathogen Informatics"/>
        </authorList>
    </citation>
    <scope>NUCLEOTIDE SEQUENCE [LARGE SCALE GENOMIC DNA]</scope>
    <source>
        <strain evidence="4 5">NCTC11636</strain>
    </source>
</reference>
<dbReference type="EMBL" id="LR134350">
    <property type="protein sequence ID" value="VEG28324.1"/>
    <property type="molecule type" value="Genomic_DNA"/>
</dbReference>
<dbReference type="OrthoDB" id="3253718at2"/>
<dbReference type="Pfam" id="PF01478">
    <property type="entry name" value="Peptidase_A24"/>
    <property type="match status" value="1"/>
</dbReference>
<keyword evidence="5" id="KW-1185">Reference proteome</keyword>
<feature type="transmembrane region" description="Helical" evidence="2">
    <location>
        <begin position="151"/>
        <end position="171"/>
    </location>
</feature>
<keyword evidence="2" id="KW-1133">Transmembrane helix</keyword>
<gene>
    <name evidence="4" type="ORF">NCTC11636_01479</name>
</gene>
<evidence type="ECO:0000256" key="2">
    <source>
        <dbReference type="SAM" id="Phobius"/>
    </source>
</evidence>
<comment type="similarity">
    <text evidence="1">Belongs to the peptidase A24 family.</text>
</comment>
<feature type="transmembrane region" description="Helical" evidence="2">
    <location>
        <begin position="118"/>
        <end position="139"/>
    </location>
</feature>
<dbReference type="InterPro" id="IPR050882">
    <property type="entry name" value="Prepilin_peptidase/N-MTase"/>
</dbReference>
<feature type="domain" description="Prepilin type IV endopeptidase peptidase" evidence="3">
    <location>
        <begin position="98"/>
        <end position="212"/>
    </location>
</feature>
<feature type="transmembrane region" description="Helical" evidence="2">
    <location>
        <begin position="191"/>
        <end position="216"/>
    </location>
</feature>
<dbReference type="GO" id="GO:0005886">
    <property type="term" value="C:plasma membrane"/>
    <property type="evidence" value="ECO:0007669"/>
    <property type="project" value="TreeGrafter"/>
</dbReference>
<dbReference type="AlphaFoldDB" id="A0A3S4V4T8"/>
<dbReference type="PANTHER" id="PTHR30487">
    <property type="entry name" value="TYPE 4 PREPILIN-LIKE PROTEINS LEADER PEPTIDE-PROCESSING ENZYME"/>
    <property type="match status" value="1"/>
</dbReference>
<dbReference type="PANTHER" id="PTHR30487:SF0">
    <property type="entry name" value="PREPILIN LEADER PEPTIDASE_N-METHYLTRANSFERASE-RELATED"/>
    <property type="match status" value="1"/>
</dbReference>
<feature type="transmembrane region" description="Helical" evidence="2">
    <location>
        <begin position="60"/>
        <end position="83"/>
    </location>
</feature>
<keyword evidence="2" id="KW-0812">Transmembrane</keyword>
<dbReference type="Gene3D" id="1.20.120.1220">
    <property type="match status" value="1"/>
</dbReference>
<name>A0A3S4V4T8_9ACTO</name>
<evidence type="ECO:0000256" key="1">
    <source>
        <dbReference type="ARBA" id="ARBA00005801"/>
    </source>
</evidence>
<organism evidence="4 5">
    <name type="scientific">Actinomyces howellii</name>
    <dbReference type="NCBI Taxonomy" id="52771"/>
    <lineage>
        <taxon>Bacteria</taxon>
        <taxon>Bacillati</taxon>
        <taxon>Actinomycetota</taxon>
        <taxon>Actinomycetes</taxon>
        <taxon>Actinomycetales</taxon>
        <taxon>Actinomycetaceae</taxon>
        <taxon>Actinomyces</taxon>
    </lineage>
</organism>
<accession>A0A3S4V4T8</accession>
<evidence type="ECO:0000259" key="3">
    <source>
        <dbReference type="Pfam" id="PF01478"/>
    </source>
</evidence>
<dbReference type="GO" id="GO:0006465">
    <property type="term" value="P:signal peptide processing"/>
    <property type="evidence" value="ECO:0007669"/>
    <property type="project" value="TreeGrafter"/>
</dbReference>
<dbReference type="GO" id="GO:0004190">
    <property type="term" value="F:aspartic-type endopeptidase activity"/>
    <property type="evidence" value="ECO:0007669"/>
    <property type="project" value="InterPro"/>
</dbReference>
<feature type="transmembrane region" description="Helical" evidence="2">
    <location>
        <begin position="90"/>
        <end position="112"/>
    </location>
</feature>
<dbReference type="InterPro" id="IPR000045">
    <property type="entry name" value="Prepilin_IV_endopep_pep"/>
</dbReference>
<dbReference type="KEGG" id="ahw:NCTC11636_01479"/>
<evidence type="ECO:0000313" key="4">
    <source>
        <dbReference type="EMBL" id="VEG28324.1"/>
    </source>
</evidence>
<dbReference type="Proteomes" id="UP000266895">
    <property type="component" value="Chromosome"/>
</dbReference>
<sequence length="248" mass="24552">MVEIVSPVMLASVIAVCLVSVGAAAGPVAKEVASYLAGKELQARRSCETVDDALVVRHRWLLSPVALGSVAGVTCGLTAAWGVGRGVGSLTIIAVPTVALLSAACCVDAACHRLPNRLLAATACWVLAAEAAAAVIGLAAAGTPATTAWPVLRAVLCAGGAGGLVLLAALVPSGLGMGDVKLSAVLGLWLGHLGVAAVVAGIVLGFVLAGVVAIVLMIAGVVDRKQHIALGPYLAAGAWLSWILEAVP</sequence>
<keyword evidence="2" id="KW-0472">Membrane</keyword>